<dbReference type="EMBL" id="CP002158">
    <property type="protein sequence ID" value="ADL26002.1"/>
    <property type="molecule type" value="Genomic_DNA"/>
</dbReference>
<dbReference type="Proteomes" id="UP000000517">
    <property type="component" value="Chromosome"/>
</dbReference>
<reference evidence="1 4" key="1">
    <citation type="submission" date="2009-10" db="EMBL/GenBank/DDBJ databases">
        <title>Complete sequence of Fibrobacter succinogenes subsp. succinogenes S85.</title>
        <authorList>
            <consortium name="US DOE Joint Genome Institute"/>
            <person name="Lucas S."/>
            <person name="Copeland A."/>
            <person name="Lapidus A."/>
            <person name="Glavina del Rio T."/>
            <person name="Tice H."/>
            <person name="Bruce D."/>
            <person name="Goodwin L."/>
            <person name="Pitluck S."/>
            <person name="Chertkov O."/>
            <person name="Detter J.C."/>
            <person name="Han C."/>
            <person name="Tapia R."/>
            <person name="Larimer F."/>
            <person name="Land M."/>
            <person name="Hauser L."/>
            <person name="Kyrpides N."/>
            <person name="Mikhailova N."/>
            <person name="Weimer P.J."/>
            <person name="Stevenson D.M."/>
            <person name="Boyum J."/>
            <person name="Brumm P.I."/>
            <person name="Mead D."/>
        </authorList>
    </citation>
    <scope>NUCLEOTIDE SEQUENCE [LARGE SCALE GENOMIC DNA]</scope>
    <source>
        <strain evidence="4">ATCC 19169 / S85</strain>
        <strain evidence="1">S85</strain>
    </source>
</reference>
<dbReference type="KEGG" id="fsu:Fisuc_1561"/>
<dbReference type="eggNOG" id="ENOG5033P08">
    <property type="taxonomic scope" value="Bacteria"/>
</dbReference>
<dbReference type="KEGG" id="fsc:FSU_2045"/>
<proteinExistence type="predicted"/>
<evidence type="ECO:0000313" key="2">
    <source>
        <dbReference type="EMBL" id="ADL26002.1"/>
    </source>
</evidence>
<keyword evidence="4" id="KW-1185">Reference proteome</keyword>
<dbReference type="InterPro" id="IPR030955">
    <property type="entry name" value="CHP04423"/>
</dbReference>
<accession>C9RRH0</accession>
<dbReference type="NCBIfam" id="TIGR04423">
    <property type="entry name" value="casT3_TIGR04423"/>
    <property type="match status" value="1"/>
</dbReference>
<name>C9RRH0_FIBSS</name>
<protein>
    <submittedName>
        <fullName evidence="2">Uncharacterized protein</fullName>
    </submittedName>
</protein>
<reference evidence="2" key="3">
    <citation type="submission" date="2010-08" db="EMBL/GenBank/DDBJ databases">
        <authorList>
            <person name="Durkin A.S."/>
            <person name="Nelson K.E."/>
            <person name="Morrison M."/>
            <person name="Forsberg C.W."/>
            <person name="Wilson D.B."/>
            <person name="Russell J.B."/>
            <person name="Cann I.K.O."/>
            <person name="Mackie R.I."/>
            <person name="White B.A."/>
        </authorList>
    </citation>
    <scope>NUCLEOTIDE SEQUENCE</scope>
    <source>
        <strain evidence="2">S85</strain>
    </source>
</reference>
<dbReference type="HOGENOM" id="CLU_155874_0_0_0"/>
<evidence type="ECO:0000313" key="1">
    <source>
        <dbReference type="EMBL" id="ACX75156.1"/>
    </source>
</evidence>
<dbReference type="AlphaFoldDB" id="C9RRH0"/>
<sequence>MNRTINIEQCQGYIWKSDADKPQVFNGCACNLVLDDSANPFVLEAMLYDAQTQDSYMIKYVDGRHLIQEYNLFNKFDDVTEISVLPNRMEGIPELKLKQFWKKTPDKLCNGFETLTPAEIVFAGFKKVGE</sequence>
<dbReference type="EMBL" id="CP001792">
    <property type="protein sequence ID" value="ACX75156.1"/>
    <property type="molecule type" value="Genomic_DNA"/>
</dbReference>
<dbReference type="Proteomes" id="UP000001497">
    <property type="component" value="Chromosome"/>
</dbReference>
<evidence type="ECO:0000313" key="4">
    <source>
        <dbReference type="Proteomes" id="UP000001497"/>
    </source>
</evidence>
<dbReference type="STRING" id="59374.FSU_2045"/>
<dbReference type="OrthoDB" id="1016205at2"/>
<evidence type="ECO:0000313" key="3">
    <source>
        <dbReference type="Proteomes" id="UP000000517"/>
    </source>
</evidence>
<organism evidence="2 3">
    <name type="scientific">Fibrobacter succinogenes (strain ATCC 19169 / S85)</name>
    <dbReference type="NCBI Taxonomy" id="59374"/>
    <lineage>
        <taxon>Bacteria</taxon>
        <taxon>Pseudomonadati</taxon>
        <taxon>Fibrobacterota</taxon>
        <taxon>Fibrobacteria</taxon>
        <taxon>Fibrobacterales</taxon>
        <taxon>Fibrobacteraceae</taxon>
        <taxon>Fibrobacter</taxon>
    </lineage>
</organism>
<gene>
    <name evidence="1" type="ordered locus">Fisuc_1561</name>
    <name evidence="2" type="ordered locus">FSU_2045</name>
</gene>
<dbReference type="RefSeq" id="WP_014546244.1">
    <property type="nucleotide sequence ID" value="NC_013410.1"/>
</dbReference>
<reference evidence="3" key="2">
    <citation type="submission" date="2010-08" db="EMBL/GenBank/DDBJ databases">
        <title>Complete sequence of Fibrobacter succinogenes subsp. succinogenes S85.</title>
        <authorList>
            <person name="Durkin A.S."/>
            <person name="Nelson K.E."/>
            <person name="Morrison M."/>
            <person name="Forsberg C.W."/>
            <person name="Wilson D.B."/>
            <person name="Russell J.B."/>
            <person name="Cann I.K.O."/>
            <person name="Mackie R.I."/>
            <person name="White B.A."/>
        </authorList>
    </citation>
    <scope>NUCLEOTIDE SEQUENCE [LARGE SCALE GENOMIC DNA]</scope>
    <source>
        <strain evidence="3">ATCC 19169 / S85</strain>
    </source>
</reference>